<dbReference type="EMBL" id="EAAA01001387">
    <property type="status" value="NOT_ANNOTATED_CDS"/>
    <property type="molecule type" value="Genomic_DNA"/>
</dbReference>
<dbReference type="InParanoid" id="F6YJ24"/>
<evidence type="ECO:0000313" key="3">
    <source>
        <dbReference type="Proteomes" id="UP000008144"/>
    </source>
</evidence>
<protein>
    <submittedName>
        <fullName evidence="2">Fibronectin</fullName>
    </submittedName>
</protein>
<reference evidence="2" key="3">
    <citation type="submission" date="2025-08" db="UniProtKB">
        <authorList>
            <consortium name="Ensembl"/>
        </authorList>
    </citation>
    <scope>IDENTIFICATION</scope>
</reference>
<proteinExistence type="predicted"/>
<reference evidence="3" key="1">
    <citation type="journal article" date="2002" name="Science">
        <title>The draft genome of Ciona intestinalis: insights into chordate and vertebrate origins.</title>
        <authorList>
            <person name="Dehal P."/>
            <person name="Satou Y."/>
            <person name="Campbell R.K."/>
            <person name="Chapman J."/>
            <person name="Degnan B."/>
            <person name="De Tomaso A."/>
            <person name="Davidson B."/>
            <person name="Di Gregorio A."/>
            <person name="Gelpke M."/>
            <person name="Goodstein D.M."/>
            <person name="Harafuji N."/>
            <person name="Hastings K.E."/>
            <person name="Ho I."/>
            <person name="Hotta K."/>
            <person name="Huang W."/>
            <person name="Kawashima T."/>
            <person name="Lemaire P."/>
            <person name="Martinez D."/>
            <person name="Meinertzhagen I.A."/>
            <person name="Necula S."/>
            <person name="Nonaka M."/>
            <person name="Putnam N."/>
            <person name="Rash S."/>
            <person name="Saiga H."/>
            <person name="Satake M."/>
            <person name="Terry A."/>
            <person name="Yamada L."/>
            <person name="Wang H.G."/>
            <person name="Awazu S."/>
            <person name="Azumi K."/>
            <person name="Boore J."/>
            <person name="Branno M."/>
            <person name="Chin-Bow S."/>
            <person name="DeSantis R."/>
            <person name="Doyle S."/>
            <person name="Francino P."/>
            <person name="Keys D.N."/>
            <person name="Haga S."/>
            <person name="Hayashi H."/>
            <person name="Hino K."/>
            <person name="Imai K.S."/>
            <person name="Inaba K."/>
            <person name="Kano S."/>
            <person name="Kobayashi K."/>
            <person name="Kobayashi M."/>
            <person name="Lee B.I."/>
            <person name="Makabe K.W."/>
            <person name="Manohar C."/>
            <person name="Matassi G."/>
            <person name="Medina M."/>
            <person name="Mochizuki Y."/>
            <person name="Mount S."/>
            <person name="Morishita T."/>
            <person name="Miura S."/>
            <person name="Nakayama A."/>
            <person name="Nishizaka S."/>
            <person name="Nomoto H."/>
            <person name="Ohta F."/>
            <person name="Oishi K."/>
            <person name="Rigoutsos I."/>
            <person name="Sano M."/>
            <person name="Sasaki A."/>
            <person name="Sasakura Y."/>
            <person name="Shoguchi E."/>
            <person name="Shin-i T."/>
            <person name="Spagnuolo A."/>
            <person name="Stainier D."/>
            <person name="Suzuki M.M."/>
            <person name="Tassy O."/>
            <person name="Takatori N."/>
            <person name="Tokuoka M."/>
            <person name="Yagi K."/>
            <person name="Yoshizaki F."/>
            <person name="Wada S."/>
            <person name="Zhang C."/>
            <person name="Hyatt P.D."/>
            <person name="Larimer F."/>
            <person name="Detter C."/>
            <person name="Doggett N."/>
            <person name="Glavina T."/>
            <person name="Hawkins T."/>
            <person name="Richardson P."/>
            <person name="Lucas S."/>
            <person name="Kohara Y."/>
            <person name="Levine M."/>
            <person name="Satoh N."/>
            <person name="Rokhsar D.S."/>
        </authorList>
    </citation>
    <scope>NUCLEOTIDE SEQUENCE [LARGE SCALE GENOMIC DNA]</scope>
</reference>
<dbReference type="OMA" id="QTIFCKP"/>
<feature type="signal peptide" evidence="1">
    <location>
        <begin position="1"/>
        <end position="21"/>
    </location>
</feature>
<name>F6YJ24_CIOIN</name>
<reference evidence="2" key="4">
    <citation type="submission" date="2025-09" db="UniProtKB">
        <authorList>
            <consortium name="Ensembl"/>
        </authorList>
    </citation>
    <scope>IDENTIFICATION</scope>
</reference>
<dbReference type="GeneID" id="100175487"/>
<dbReference type="Ensembl" id="ENSCINT00000015305.3">
    <property type="protein sequence ID" value="ENSCINP00000015305.3"/>
    <property type="gene ID" value="ENSCING00000007452.3"/>
</dbReference>
<sequence>MRRLLLVFLFLVTIFASEVKGRCRFRGTYYRSNQRWDFQVGNKNFECRCTRTGSPHCEWSVVRVVVRRCLDSTRRSRELGERWEVQRNNRTLDCACQENPTNHHYQITCSGKNRCHQSGISRQRGDEWTYNDATGLVMRCQCLGRERVTCHANVRKDIPSPTPEAQVVNNYIVYGKTVLRPSLATLQACDNGHRVVTSGFTWNQTRDVTDTQYTIEQCVCRNAIIRCIPYIISRRREPHCLTEDGEVIDVGQSWIKVHQSHENIRWRCVCASHGQRDCRDIGYCPTPTPPINGAIVCVSAGKAGPKQTIFCKPMCLQNYDFHNRHRYYRVWEVCSHVTLHRWSGGYFEDALLLGKCTRPRTPLRGGPQSLYLQTDDCLSLTRDQIHDIEQSFVQSLRLNDLCGTKCQVSLFKCGERSPLPE</sequence>
<accession>A0A1W2WEQ8</accession>
<evidence type="ECO:0000313" key="2">
    <source>
        <dbReference type="Ensembl" id="ENSCINP00000015305.3"/>
    </source>
</evidence>
<accession>F6YJ24</accession>
<dbReference type="OrthoDB" id="10490922at2759"/>
<dbReference type="KEGG" id="cin:100175487"/>
<reference evidence="2" key="2">
    <citation type="journal article" date="2008" name="Genome Biol.">
        <title>Improved genome assembly and evidence-based global gene model set for the chordate Ciona intestinalis: new insight into intron and operon populations.</title>
        <authorList>
            <person name="Satou Y."/>
            <person name="Mineta K."/>
            <person name="Ogasawara M."/>
            <person name="Sasakura Y."/>
            <person name="Shoguchi E."/>
            <person name="Ueno K."/>
            <person name="Yamada L."/>
            <person name="Matsumoto J."/>
            <person name="Wasserscheid J."/>
            <person name="Dewar K."/>
            <person name="Wiley G.B."/>
            <person name="Macmil S.L."/>
            <person name="Roe B.A."/>
            <person name="Zeller R.W."/>
            <person name="Hastings K.E."/>
            <person name="Lemaire P."/>
            <person name="Lindquist E."/>
            <person name="Endo T."/>
            <person name="Hotta K."/>
            <person name="Inaba K."/>
        </authorList>
    </citation>
    <scope>NUCLEOTIDE SEQUENCE [LARGE SCALE GENOMIC DNA]</scope>
    <source>
        <strain evidence="2">wild type</strain>
    </source>
</reference>
<organism evidence="2 3">
    <name type="scientific">Ciona intestinalis</name>
    <name type="common">Transparent sea squirt</name>
    <name type="synonym">Ascidia intestinalis</name>
    <dbReference type="NCBI Taxonomy" id="7719"/>
    <lineage>
        <taxon>Eukaryota</taxon>
        <taxon>Metazoa</taxon>
        <taxon>Chordata</taxon>
        <taxon>Tunicata</taxon>
        <taxon>Ascidiacea</taxon>
        <taxon>Phlebobranchia</taxon>
        <taxon>Cionidae</taxon>
        <taxon>Ciona</taxon>
    </lineage>
</organism>
<evidence type="ECO:0000256" key="1">
    <source>
        <dbReference type="SAM" id="SignalP"/>
    </source>
</evidence>
<keyword evidence="1" id="KW-0732">Signal</keyword>
<dbReference type="RefSeq" id="XP_002126304.1">
    <property type="nucleotide sequence ID" value="XM_002126268.4"/>
</dbReference>
<keyword evidence="3" id="KW-1185">Reference proteome</keyword>
<feature type="chain" id="PRO_5014090294" evidence="1">
    <location>
        <begin position="22"/>
        <end position="421"/>
    </location>
</feature>
<gene>
    <name evidence="2" type="primary">LOC100175487</name>
</gene>
<dbReference type="HOGENOM" id="CLU_652046_0_0_1"/>
<dbReference type="Gene3D" id="2.10.70.10">
    <property type="entry name" value="Complement Module, domain 1"/>
    <property type="match status" value="2"/>
</dbReference>
<dbReference type="Proteomes" id="UP000008144">
    <property type="component" value="Chromosome 2"/>
</dbReference>
<dbReference type="GeneTree" id="ENSGT00610000086460"/>
<dbReference type="AlphaFoldDB" id="F6YJ24"/>